<feature type="chain" id="PRO_5045984408" evidence="1">
    <location>
        <begin position="20"/>
        <end position="189"/>
    </location>
</feature>
<dbReference type="Proteomes" id="UP001151760">
    <property type="component" value="Unassembled WGS sequence"/>
</dbReference>
<organism evidence="2 3">
    <name type="scientific">Tanacetum coccineum</name>
    <dbReference type="NCBI Taxonomy" id="301880"/>
    <lineage>
        <taxon>Eukaryota</taxon>
        <taxon>Viridiplantae</taxon>
        <taxon>Streptophyta</taxon>
        <taxon>Embryophyta</taxon>
        <taxon>Tracheophyta</taxon>
        <taxon>Spermatophyta</taxon>
        <taxon>Magnoliopsida</taxon>
        <taxon>eudicotyledons</taxon>
        <taxon>Gunneridae</taxon>
        <taxon>Pentapetalae</taxon>
        <taxon>asterids</taxon>
        <taxon>campanulids</taxon>
        <taxon>Asterales</taxon>
        <taxon>Asteraceae</taxon>
        <taxon>Asteroideae</taxon>
        <taxon>Anthemideae</taxon>
        <taxon>Anthemidinae</taxon>
        <taxon>Tanacetum</taxon>
    </lineage>
</organism>
<keyword evidence="1" id="KW-0732">Signal</keyword>
<evidence type="ECO:0000256" key="1">
    <source>
        <dbReference type="SAM" id="SignalP"/>
    </source>
</evidence>
<feature type="signal peptide" evidence="1">
    <location>
        <begin position="1"/>
        <end position="19"/>
    </location>
</feature>
<proteinExistence type="predicted"/>
<dbReference type="EMBL" id="BQNB010020900">
    <property type="protein sequence ID" value="GJU00799.1"/>
    <property type="molecule type" value="Genomic_DNA"/>
</dbReference>
<gene>
    <name evidence="2" type="ORF">Tco_1111137</name>
</gene>
<sequence length="189" mass="20802">MKCLEASSSFLMLFEVTVAQDQHAEVQESRKGDAKIFDVAKVDAKKIEEIKDDAKKAELPPTSSSLFVSSAPIPLPPITTNAPTITTTVLEFDALFVVQLRVAKLEKDVSELKKIDHSAKALATLKSQVPTVVEQYLGSKIGDDLQKAIYLNTPALFLQLVDERNAEDDIEVFSTEPGLDWISAHNFLT</sequence>
<protein>
    <submittedName>
        <fullName evidence="2">Uncharacterized protein</fullName>
    </submittedName>
</protein>
<comment type="caution">
    <text evidence="2">The sequence shown here is derived from an EMBL/GenBank/DDBJ whole genome shotgun (WGS) entry which is preliminary data.</text>
</comment>
<reference evidence="2" key="2">
    <citation type="submission" date="2022-01" db="EMBL/GenBank/DDBJ databases">
        <authorList>
            <person name="Yamashiro T."/>
            <person name="Shiraishi A."/>
            <person name="Satake H."/>
            <person name="Nakayama K."/>
        </authorList>
    </citation>
    <scope>NUCLEOTIDE SEQUENCE</scope>
</reference>
<keyword evidence="3" id="KW-1185">Reference proteome</keyword>
<evidence type="ECO:0000313" key="2">
    <source>
        <dbReference type="EMBL" id="GJU00799.1"/>
    </source>
</evidence>
<reference evidence="2" key="1">
    <citation type="journal article" date="2022" name="Int. J. Mol. Sci.">
        <title>Draft Genome of Tanacetum Coccineum: Genomic Comparison of Closely Related Tanacetum-Family Plants.</title>
        <authorList>
            <person name="Yamashiro T."/>
            <person name="Shiraishi A."/>
            <person name="Nakayama K."/>
            <person name="Satake H."/>
        </authorList>
    </citation>
    <scope>NUCLEOTIDE SEQUENCE</scope>
</reference>
<name>A0ABQ5IL16_9ASTR</name>
<evidence type="ECO:0000313" key="3">
    <source>
        <dbReference type="Proteomes" id="UP001151760"/>
    </source>
</evidence>
<accession>A0ABQ5IL16</accession>